<evidence type="ECO:0000256" key="9">
    <source>
        <dbReference type="HAMAP-Rule" id="MF_00916"/>
    </source>
</evidence>
<comment type="cofactor">
    <cofactor evidence="9">
        <name>[4Fe-4S] cluster</name>
        <dbReference type="ChEBI" id="CHEBI:49883"/>
    </cofactor>
    <text evidence="9">Binds 2 [4Fe-4S] clusters per monomer.</text>
</comment>
<keyword evidence="6 9" id="KW-0560">Oxidoreductase</keyword>
<evidence type="ECO:0000256" key="4">
    <source>
        <dbReference type="ARBA" id="ARBA00022723"/>
    </source>
</evidence>
<evidence type="ECO:0000256" key="5">
    <source>
        <dbReference type="ARBA" id="ARBA00022785"/>
    </source>
</evidence>
<evidence type="ECO:0000256" key="7">
    <source>
        <dbReference type="ARBA" id="ARBA00023004"/>
    </source>
</evidence>
<evidence type="ECO:0000313" key="11">
    <source>
        <dbReference type="EMBL" id="HED09599.1"/>
    </source>
</evidence>
<keyword evidence="9" id="KW-0846">Cobalamin</keyword>
<feature type="binding site" evidence="9">
    <location>
        <position position="131"/>
    </location>
    <ligand>
        <name>cob(II)alamin</name>
        <dbReference type="ChEBI" id="CHEBI:16304"/>
    </ligand>
</feature>
<dbReference type="PROSITE" id="PS00198">
    <property type="entry name" value="4FE4S_FER_1"/>
    <property type="match status" value="1"/>
</dbReference>
<feature type="binding site" evidence="9">
    <location>
        <position position="210"/>
    </location>
    <ligand>
        <name>[4Fe-4S] cluster</name>
        <dbReference type="ChEBI" id="CHEBI:49883"/>
        <label>2</label>
    </ligand>
</feature>
<dbReference type="SUPFAM" id="SSF46548">
    <property type="entry name" value="alpha-helical ferredoxin"/>
    <property type="match status" value="1"/>
</dbReference>
<dbReference type="Pfam" id="PF08331">
    <property type="entry name" value="QueG_DUF1730"/>
    <property type="match status" value="1"/>
</dbReference>
<feature type="binding site" evidence="9">
    <location>
        <position position="185"/>
    </location>
    <ligand>
        <name>[4Fe-4S] cluster</name>
        <dbReference type="ChEBI" id="CHEBI:49883"/>
        <label>1</label>
    </ligand>
</feature>
<feature type="binding site" evidence="9">
    <location>
        <position position="195"/>
    </location>
    <ligand>
        <name>[4Fe-4S] cluster</name>
        <dbReference type="ChEBI" id="CHEBI:49883"/>
        <label>2</label>
    </ligand>
</feature>
<dbReference type="InterPro" id="IPR013542">
    <property type="entry name" value="QueG_DUF1730"/>
</dbReference>
<comment type="catalytic activity">
    <reaction evidence="9">
        <text>epoxyqueuosine(34) in tRNA + AH2 = queuosine(34) in tRNA + A + H2O</text>
        <dbReference type="Rhea" id="RHEA:32159"/>
        <dbReference type="Rhea" id="RHEA-COMP:18571"/>
        <dbReference type="Rhea" id="RHEA-COMP:18582"/>
        <dbReference type="ChEBI" id="CHEBI:13193"/>
        <dbReference type="ChEBI" id="CHEBI:15377"/>
        <dbReference type="ChEBI" id="CHEBI:17499"/>
        <dbReference type="ChEBI" id="CHEBI:194431"/>
        <dbReference type="ChEBI" id="CHEBI:194443"/>
        <dbReference type="EC" id="1.17.99.6"/>
    </reaction>
</comment>
<evidence type="ECO:0000256" key="1">
    <source>
        <dbReference type="ARBA" id="ARBA00022485"/>
    </source>
</evidence>
<evidence type="ECO:0000256" key="6">
    <source>
        <dbReference type="ARBA" id="ARBA00023002"/>
    </source>
</evidence>
<keyword evidence="2 9" id="KW-0963">Cytoplasm</keyword>
<dbReference type="PANTHER" id="PTHR30002">
    <property type="entry name" value="EPOXYQUEUOSINE REDUCTASE"/>
    <property type="match status" value="1"/>
</dbReference>
<dbReference type="GO" id="GO:0008616">
    <property type="term" value="P:tRNA queuosine(34) biosynthetic process"/>
    <property type="evidence" value="ECO:0007669"/>
    <property type="project" value="UniProtKB-UniRule"/>
</dbReference>
<evidence type="ECO:0000256" key="2">
    <source>
        <dbReference type="ARBA" id="ARBA00022490"/>
    </source>
</evidence>
<dbReference type="NCBIfam" id="TIGR00276">
    <property type="entry name" value="tRNA epoxyqueuosine(34) reductase QueG"/>
    <property type="match status" value="1"/>
</dbReference>
<feature type="binding site" evidence="9">
    <location>
        <begin position="238"/>
        <end position="239"/>
    </location>
    <ligand>
        <name>cob(II)alamin</name>
        <dbReference type="ChEBI" id="CHEBI:16304"/>
    </ligand>
</feature>
<dbReference type="EMBL" id="DRLD01000071">
    <property type="protein sequence ID" value="HED09599.1"/>
    <property type="molecule type" value="Genomic_DNA"/>
</dbReference>
<dbReference type="AlphaFoldDB" id="A0A7V1LXX2"/>
<evidence type="ECO:0000256" key="8">
    <source>
        <dbReference type="ARBA" id="ARBA00023014"/>
    </source>
</evidence>
<feature type="binding site" evidence="9">
    <location>
        <position position="155"/>
    </location>
    <ligand>
        <name>cob(II)alamin</name>
        <dbReference type="ChEBI" id="CHEBI:16304"/>
    </ligand>
</feature>
<keyword evidence="8 9" id="KW-0411">Iron-sulfur</keyword>
<keyword evidence="4 9" id="KW-0479">Metal-binding</keyword>
<comment type="cofactor">
    <cofactor evidence="9">
        <name>cob(II)alamin</name>
        <dbReference type="ChEBI" id="CHEBI:16304"/>
    </cofactor>
</comment>
<dbReference type="InterPro" id="IPR017900">
    <property type="entry name" value="4Fe4S_Fe_S_CS"/>
</dbReference>
<dbReference type="GO" id="GO:0051539">
    <property type="term" value="F:4 iron, 4 sulfur cluster binding"/>
    <property type="evidence" value="ECO:0007669"/>
    <property type="project" value="UniProtKB-KW"/>
</dbReference>
<feature type="binding site" evidence="9">
    <location>
        <position position="152"/>
    </location>
    <ligand>
        <name>cob(II)alamin</name>
        <dbReference type="ChEBI" id="CHEBI:16304"/>
    </ligand>
</feature>
<dbReference type="EC" id="1.17.99.6" evidence="9"/>
<keyword evidence="3 9" id="KW-0819">tRNA processing</keyword>
<dbReference type="Gene3D" id="3.30.70.20">
    <property type="match status" value="1"/>
</dbReference>
<dbReference type="GO" id="GO:0046872">
    <property type="term" value="F:metal ion binding"/>
    <property type="evidence" value="ECO:0007669"/>
    <property type="project" value="UniProtKB-KW"/>
</dbReference>
<name>A0A7V1LXX2_CALAY</name>
<feature type="binding site" evidence="9">
    <location>
        <position position="241"/>
    </location>
    <ligand>
        <name>[4Fe-4S] cluster</name>
        <dbReference type="ChEBI" id="CHEBI:49883"/>
        <label>2</label>
    </ligand>
</feature>
<feature type="binding site" evidence="9">
    <location>
        <position position="191"/>
    </location>
    <ligand>
        <name>[4Fe-4S] cluster</name>
        <dbReference type="ChEBI" id="CHEBI:49883"/>
        <label>1</label>
    </ligand>
</feature>
<dbReference type="GO" id="GO:0005737">
    <property type="term" value="C:cytoplasm"/>
    <property type="evidence" value="ECO:0007669"/>
    <property type="project" value="UniProtKB-SubCell"/>
</dbReference>
<evidence type="ECO:0000259" key="10">
    <source>
        <dbReference type="PROSITE" id="PS51379"/>
    </source>
</evidence>
<keyword evidence="9" id="KW-0170">Cobalt</keyword>
<dbReference type="InterPro" id="IPR017896">
    <property type="entry name" value="4Fe4S_Fe-S-bd"/>
</dbReference>
<comment type="pathway">
    <text evidence="9">tRNA modification; tRNA-queuosine biosynthesis.</text>
</comment>
<comment type="subcellular location">
    <subcellularLocation>
        <location evidence="9">Cytoplasm</location>
    </subcellularLocation>
</comment>
<reference evidence="11" key="1">
    <citation type="journal article" date="2020" name="mSystems">
        <title>Genome- and Community-Level Interaction Insights into Carbon Utilization and Element Cycling Functions of Hydrothermarchaeota in Hydrothermal Sediment.</title>
        <authorList>
            <person name="Zhou Z."/>
            <person name="Liu Y."/>
            <person name="Xu W."/>
            <person name="Pan J."/>
            <person name="Luo Z.H."/>
            <person name="Li M."/>
        </authorList>
    </citation>
    <scope>NUCLEOTIDE SEQUENCE [LARGE SCALE GENOMIC DNA]</scope>
    <source>
        <strain evidence="11">HyVt-456</strain>
    </source>
</reference>
<evidence type="ECO:0000256" key="3">
    <source>
        <dbReference type="ARBA" id="ARBA00022694"/>
    </source>
</evidence>
<comment type="function">
    <text evidence="9">Catalyzes the conversion of epoxyqueuosine (oQ) to queuosine (Q), which is a hypermodified base found in the wobble positions of tRNA(Asp), tRNA(Asn), tRNA(His) and tRNA(Tyr).</text>
</comment>
<feature type="binding site" evidence="9">
    <location>
        <position position="188"/>
    </location>
    <ligand>
        <name>[4Fe-4S] cluster</name>
        <dbReference type="ChEBI" id="CHEBI:49883"/>
        <label>1</label>
    </ligand>
</feature>
<comment type="similarity">
    <text evidence="9">Belongs to the QueG family.</text>
</comment>
<dbReference type="PROSITE" id="PS51379">
    <property type="entry name" value="4FE4S_FER_2"/>
    <property type="match status" value="1"/>
</dbReference>
<dbReference type="HAMAP" id="MF_00916">
    <property type="entry name" value="QueG"/>
    <property type="match status" value="1"/>
</dbReference>
<feature type="domain" description="4Fe-4S ferredoxin-type" evidence="10">
    <location>
        <begin position="173"/>
        <end position="205"/>
    </location>
</feature>
<comment type="subunit">
    <text evidence="9">Monomer.</text>
</comment>
<dbReference type="UniPathway" id="UPA00392"/>
<feature type="binding site" evidence="9">
    <location>
        <position position="212"/>
    </location>
    <ligand>
        <name>cob(II)alamin</name>
        <dbReference type="ChEBI" id="CHEBI:16304"/>
    </ligand>
</feature>
<dbReference type="GO" id="GO:0031419">
    <property type="term" value="F:cobalamin binding"/>
    <property type="evidence" value="ECO:0007669"/>
    <property type="project" value="UniProtKB-KW"/>
</dbReference>
<keyword evidence="7 9" id="KW-0408">Iron</keyword>
<comment type="caution">
    <text evidence="11">The sequence shown here is derived from an EMBL/GenBank/DDBJ whole genome shotgun (WGS) entry which is preliminary data.</text>
</comment>
<dbReference type="InterPro" id="IPR004453">
    <property type="entry name" value="QueG"/>
</dbReference>
<feature type="active site" description="Proton donor" evidence="9">
    <location>
        <position position="131"/>
    </location>
</feature>
<proteinExistence type="inferred from homology"/>
<keyword evidence="5 9" id="KW-0671">Queuosine biosynthesis</keyword>
<organism evidence="11">
    <name type="scientific">Caldithrix abyssi</name>
    <dbReference type="NCBI Taxonomy" id="187145"/>
    <lineage>
        <taxon>Bacteria</taxon>
        <taxon>Pseudomonadati</taxon>
        <taxon>Calditrichota</taxon>
        <taxon>Calditrichia</taxon>
        <taxon>Calditrichales</taxon>
        <taxon>Calditrichaceae</taxon>
        <taxon>Caldithrix</taxon>
    </lineage>
</organism>
<accession>A0A7V1LXX2</accession>
<dbReference type="GO" id="GO:0052693">
    <property type="term" value="F:epoxyqueuosine reductase activity"/>
    <property type="evidence" value="ECO:0007669"/>
    <property type="project" value="UniProtKB-UniRule"/>
</dbReference>
<feature type="binding site" evidence="9">
    <location>
        <position position="245"/>
    </location>
    <ligand>
        <name>[4Fe-4S] cluster</name>
        <dbReference type="ChEBI" id="CHEBI:49883"/>
        <label>1</label>
    </ligand>
</feature>
<dbReference type="Proteomes" id="UP000886005">
    <property type="component" value="Unassembled WGS sequence"/>
</dbReference>
<sequence>MNKQALTDDIRKNALELGFSKVGIAAAEKLPKAEFLKEWLTAGHHGRMKWMENYLDKRTDVRRLYPQAKSVVAVGLNYYTPFEHATTANAAKISRYAWGRDYHKIMKKRLKALLRQIKARYPFVDGRLFVDTAPIQDKLWAEQAGLGWQGKNTNIISRDFGSWMFLGELVLNVPLLYDTPMEDFCGSCTACIDACPTGALTPYKLAGEKCLSYITIEMWDEPIPESVKGKMEKWVFGCDICQEVCPWNRFQQVSEEEAFRPDHHNHQARIAELEALDEEGFRKRFKKSPVYRAKFHNFRRNVLAVKEKAGSG</sequence>
<feature type="binding site" evidence="9">
    <location>
        <position position="166"/>
    </location>
    <ligand>
        <name>cob(II)alamin</name>
        <dbReference type="ChEBI" id="CHEBI:16304"/>
    </ligand>
</feature>
<feature type="binding site" evidence="9">
    <location>
        <position position="238"/>
    </location>
    <ligand>
        <name>[4Fe-4S] cluster</name>
        <dbReference type="ChEBI" id="CHEBI:49883"/>
        <label>2</label>
    </ligand>
</feature>
<dbReference type="PANTHER" id="PTHR30002:SF4">
    <property type="entry name" value="EPOXYQUEUOSINE REDUCTASE"/>
    <property type="match status" value="1"/>
</dbReference>
<comment type="caution">
    <text evidence="9">Lacks conserved residue(s) required for the propagation of feature annotation.</text>
</comment>
<gene>
    <name evidence="9 11" type="primary">queG</name>
    <name evidence="11" type="ORF">ENJ10_02840</name>
</gene>
<dbReference type="Pfam" id="PF13484">
    <property type="entry name" value="Fer4_16"/>
    <property type="match status" value="1"/>
</dbReference>
<feature type="binding site" evidence="9">
    <location>
        <position position="58"/>
    </location>
    <ligand>
        <name>cob(II)alamin</name>
        <dbReference type="ChEBI" id="CHEBI:16304"/>
    </ligand>
</feature>
<protein>
    <recommendedName>
        <fullName evidence="9">Epoxyqueuosine reductase</fullName>
        <ecNumber evidence="9">1.17.99.6</ecNumber>
    </recommendedName>
    <alternativeName>
        <fullName evidence="9">Queuosine biosynthesis protein QueG</fullName>
    </alternativeName>
</protein>
<keyword evidence="1 9" id="KW-0004">4Fe-4S</keyword>